<keyword evidence="3" id="KW-0808">Transferase</keyword>
<evidence type="ECO:0000256" key="1">
    <source>
        <dbReference type="ARBA" id="ARBA00022723"/>
    </source>
</evidence>
<keyword evidence="2" id="KW-0460">Magnesium</keyword>
<comment type="caution">
    <text evidence="4">The sequence shown here is derived from an EMBL/GenBank/DDBJ whole genome shotgun (WGS) entry which is preliminary data.</text>
</comment>
<dbReference type="SFLD" id="SFLDS00005">
    <property type="entry name" value="Isoprenoid_Synthase_Type_I"/>
    <property type="match status" value="1"/>
</dbReference>
<dbReference type="PANTHER" id="PTHR12001:SF86">
    <property type="entry name" value="GERANYLGERANYL DIPHOSPHATE SYNTHASE"/>
    <property type="match status" value="1"/>
</dbReference>
<organism evidence="4 5">
    <name type="scientific">Streptomyces bullii</name>
    <dbReference type="NCBI Taxonomy" id="349910"/>
    <lineage>
        <taxon>Bacteria</taxon>
        <taxon>Bacillati</taxon>
        <taxon>Actinomycetota</taxon>
        <taxon>Actinomycetes</taxon>
        <taxon>Kitasatosporales</taxon>
        <taxon>Streptomycetaceae</taxon>
        <taxon>Streptomyces</taxon>
    </lineage>
</organism>
<dbReference type="CDD" id="cd00685">
    <property type="entry name" value="Trans_IPPS_HT"/>
    <property type="match status" value="1"/>
</dbReference>
<dbReference type="InterPro" id="IPR033749">
    <property type="entry name" value="Polyprenyl_synt_CS"/>
</dbReference>
<reference evidence="5" key="1">
    <citation type="journal article" date="2019" name="Int. J. Syst. Evol. Microbiol.">
        <title>The Global Catalogue of Microorganisms (GCM) 10K type strain sequencing project: providing services to taxonomists for standard genome sequencing and annotation.</title>
        <authorList>
            <consortium name="The Broad Institute Genomics Platform"/>
            <consortium name="The Broad Institute Genome Sequencing Center for Infectious Disease"/>
            <person name="Wu L."/>
            <person name="Ma J."/>
        </authorList>
    </citation>
    <scope>NUCLEOTIDE SEQUENCE [LARGE SCALE GENOMIC DNA]</scope>
    <source>
        <strain evidence="5">CGMCC 4.7248</strain>
    </source>
</reference>
<dbReference type="PROSITE" id="PS00723">
    <property type="entry name" value="POLYPRENYL_SYNTHASE_1"/>
    <property type="match status" value="1"/>
</dbReference>
<dbReference type="InterPro" id="IPR000092">
    <property type="entry name" value="Polyprenyl_synt"/>
</dbReference>
<evidence type="ECO:0000313" key="4">
    <source>
        <dbReference type="EMBL" id="MFC5639389.1"/>
    </source>
</evidence>
<dbReference type="Gene3D" id="1.10.600.10">
    <property type="entry name" value="Farnesyl Diphosphate Synthase"/>
    <property type="match status" value="1"/>
</dbReference>
<evidence type="ECO:0000256" key="2">
    <source>
        <dbReference type="ARBA" id="ARBA00022842"/>
    </source>
</evidence>
<evidence type="ECO:0000256" key="3">
    <source>
        <dbReference type="RuleBase" id="RU004466"/>
    </source>
</evidence>
<keyword evidence="1" id="KW-0479">Metal-binding</keyword>
<dbReference type="InterPro" id="IPR008949">
    <property type="entry name" value="Isoprenoid_synthase_dom_sf"/>
</dbReference>
<name>A0ABW0V374_9ACTN</name>
<dbReference type="EMBL" id="JBHSNY010000021">
    <property type="protein sequence ID" value="MFC5639389.1"/>
    <property type="molecule type" value="Genomic_DNA"/>
</dbReference>
<protein>
    <submittedName>
        <fullName evidence="4">Polyprenyl synthetase family protein</fullName>
    </submittedName>
</protein>
<dbReference type="SFLD" id="SFLDG01017">
    <property type="entry name" value="Polyprenyl_Transferase_Like"/>
    <property type="match status" value="1"/>
</dbReference>
<keyword evidence="5" id="KW-1185">Reference proteome</keyword>
<dbReference type="RefSeq" id="WP_381031350.1">
    <property type="nucleotide sequence ID" value="NZ_JBHSNY010000021.1"/>
</dbReference>
<comment type="similarity">
    <text evidence="3">Belongs to the FPP/GGPP synthase family.</text>
</comment>
<dbReference type="Proteomes" id="UP001596154">
    <property type="component" value="Unassembled WGS sequence"/>
</dbReference>
<dbReference type="SUPFAM" id="SSF48576">
    <property type="entry name" value="Terpenoid synthases"/>
    <property type="match status" value="1"/>
</dbReference>
<sequence length="301" mass="31580">MAEYHLAVGPSWQAGEAQGGKGTRGALVLACARAVGGCERSAVPGAVAVELVHGFSLLHDDIMDGDRLRRHRPAAWVRFGVAAALLTGDALLAQAVRVLEQTGSQRAVSVLAETLDGLMRGQSMDMAFEQRDRVTREEYLVMVEAKSGSLIGAACALGAVLAGAPDATVAALEQFGRRAGTAFQCVDDVLGLWGDPQRTGKPSGGDVIRGKKTYPLVAALGGDGPAARRTRELYACPGAWSPGRVAELARAVEEADGRATAEREAAAQIRQGLGCLDEIQLPARARAELAELAEGMIRRQC</sequence>
<proteinExistence type="inferred from homology"/>
<dbReference type="Pfam" id="PF00348">
    <property type="entry name" value="polyprenyl_synt"/>
    <property type="match status" value="1"/>
</dbReference>
<accession>A0ABW0V374</accession>
<gene>
    <name evidence="4" type="ORF">ACFPZJ_37820</name>
</gene>
<dbReference type="PANTHER" id="PTHR12001">
    <property type="entry name" value="GERANYLGERANYL PYROPHOSPHATE SYNTHASE"/>
    <property type="match status" value="1"/>
</dbReference>
<evidence type="ECO:0000313" key="5">
    <source>
        <dbReference type="Proteomes" id="UP001596154"/>
    </source>
</evidence>